<dbReference type="PANTHER" id="PTHR11999">
    <property type="entry name" value="GROUP II PYRIDOXAL-5-PHOSPHATE DECARBOXYLASE"/>
    <property type="match status" value="1"/>
</dbReference>
<dbReference type="Gene3D" id="3.90.1150.10">
    <property type="entry name" value="Aspartate Aminotransferase, domain 1"/>
    <property type="match status" value="1"/>
</dbReference>
<evidence type="ECO:0000256" key="1">
    <source>
        <dbReference type="ARBA" id="ARBA00001933"/>
    </source>
</evidence>
<comment type="cofactor">
    <cofactor evidence="1">
        <name>pyridoxal 5'-phosphate</name>
        <dbReference type="ChEBI" id="CHEBI:597326"/>
    </cofactor>
</comment>
<dbReference type="SUPFAM" id="SSF53383">
    <property type="entry name" value="PLP-dependent transferases"/>
    <property type="match status" value="1"/>
</dbReference>
<organism evidence="6">
    <name type="scientific">marine metagenome</name>
    <dbReference type="NCBI Taxonomy" id="408172"/>
    <lineage>
        <taxon>unclassified sequences</taxon>
        <taxon>metagenomes</taxon>
        <taxon>ecological metagenomes</taxon>
    </lineage>
</organism>
<keyword evidence="4" id="KW-0663">Pyridoxal phosphate</keyword>
<evidence type="ECO:0000256" key="3">
    <source>
        <dbReference type="ARBA" id="ARBA00022793"/>
    </source>
</evidence>
<keyword evidence="5" id="KW-0456">Lyase</keyword>
<evidence type="ECO:0000256" key="2">
    <source>
        <dbReference type="ARBA" id="ARBA00009533"/>
    </source>
</evidence>
<dbReference type="Pfam" id="PF00282">
    <property type="entry name" value="Pyridoxal_deC"/>
    <property type="match status" value="1"/>
</dbReference>
<evidence type="ECO:0000256" key="5">
    <source>
        <dbReference type="ARBA" id="ARBA00023239"/>
    </source>
</evidence>
<dbReference type="InterPro" id="IPR015424">
    <property type="entry name" value="PyrdxlP-dep_Trfase"/>
</dbReference>
<evidence type="ECO:0000313" key="6">
    <source>
        <dbReference type="EMBL" id="SVD78838.1"/>
    </source>
</evidence>
<proteinExistence type="inferred from homology"/>
<gene>
    <name evidence="6" type="ORF">METZ01_LOCUS431692</name>
</gene>
<dbReference type="InterPro" id="IPR010977">
    <property type="entry name" value="Aromatic_deC"/>
</dbReference>
<evidence type="ECO:0000256" key="4">
    <source>
        <dbReference type="ARBA" id="ARBA00022898"/>
    </source>
</evidence>
<dbReference type="GO" id="GO:0019752">
    <property type="term" value="P:carboxylic acid metabolic process"/>
    <property type="evidence" value="ECO:0007669"/>
    <property type="project" value="InterPro"/>
</dbReference>
<evidence type="ECO:0008006" key="7">
    <source>
        <dbReference type="Google" id="ProtNLM"/>
    </source>
</evidence>
<dbReference type="InterPro" id="IPR002129">
    <property type="entry name" value="PyrdxlP-dep_de-COase"/>
</dbReference>
<accession>A0A382Y8M0</accession>
<dbReference type="GO" id="GO:0030170">
    <property type="term" value="F:pyridoxal phosphate binding"/>
    <property type="evidence" value="ECO:0007669"/>
    <property type="project" value="InterPro"/>
</dbReference>
<dbReference type="InterPro" id="IPR015421">
    <property type="entry name" value="PyrdxlP-dep_Trfase_major"/>
</dbReference>
<name>A0A382Y8M0_9ZZZZ</name>
<dbReference type="EMBL" id="UINC01173309">
    <property type="protein sequence ID" value="SVD78838.1"/>
    <property type="molecule type" value="Genomic_DNA"/>
</dbReference>
<dbReference type="InterPro" id="IPR015422">
    <property type="entry name" value="PyrdxlP-dep_Trfase_small"/>
</dbReference>
<reference evidence="6" key="1">
    <citation type="submission" date="2018-05" db="EMBL/GenBank/DDBJ databases">
        <authorList>
            <person name="Lanie J.A."/>
            <person name="Ng W.-L."/>
            <person name="Kazmierczak K.M."/>
            <person name="Andrzejewski T.M."/>
            <person name="Davidsen T.M."/>
            <person name="Wayne K.J."/>
            <person name="Tettelin H."/>
            <person name="Glass J.I."/>
            <person name="Rusch D."/>
            <person name="Podicherti R."/>
            <person name="Tsui H.-C.T."/>
            <person name="Winkler M.E."/>
        </authorList>
    </citation>
    <scope>NUCLEOTIDE SEQUENCE</scope>
</reference>
<comment type="similarity">
    <text evidence="2">Belongs to the group II decarboxylase family.</text>
</comment>
<feature type="non-terminal residue" evidence="6">
    <location>
        <position position="1"/>
    </location>
</feature>
<dbReference type="PANTHER" id="PTHR11999:SF70">
    <property type="entry name" value="MIP05841P"/>
    <property type="match status" value="1"/>
</dbReference>
<dbReference type="Gene3D" id="3.40.640.10">
    <property type="entry name" value="Type I PLP-dependent aspartate aminotransferase-like (Major domain)"/>
    <property type="match status" value="1"/>
</dbReference>
<dbReference type="AlphaFoldDB" id="A0A382Y8M0"/>
<sequence length="161" mass="17874">PYDCGIAMVRHSDALRAAMSVTAAYLPDEATREPMHYTPEASRRARGIEVWAALRSLGRSGLSDLVDSNCRLATRFADGLLKAGYNILNDVVLNQVLVSFGDARTTRHTIRRIQDDGACWCGETVWQGQSAMRISVSSWKTTEADVDHSLDSMIRIAREEM</sequence>
<keyword evidence="3" id="KW-0210">Decarboxylase</keyword>
<protein>
    <recommendedName>
        <fullName evidence="7">Aspartate aminotransferase family protein</fullName>
    </recommendedName>
</protein>
<dbReference type="GO" id="GO:0016831">
    <property type="term" value="F:carboxy-lyase activity"/>
    <property type="evidence" value="ECO:0007669"/>
    <property type="project" value="UniProtKB-KW"/>
</dbReference>